<keyword evidence="2" id="KW-1185">Reference proteome</keyword>
<dbReference type="Proteomes" id="UP000015454">
    <property type="component" value="Unassembled WGS sequence"/>
</dbReference>
<organism evidence="1 2">
    <name type="scientific">Leptospira broomii serovar Hurstbridge str. 5399</name>
    <dbReference type="NCBI Taxonomy" id="1049789"/>
    <lineage>
        <taxon>Bacteria</taxon>
        <taxon>Pseudomonadati</taxon>
        <taxon>Spirochaetota</taxon>
        <taxon>Spirochaetia</taxon>
        <taxon>Leptospirales</taxon>
        <taxon>Leptospiraceae</taxon>
        <taxon>Leptospira</taxon>
    </lineage>
</organism>
<protein>
    <submittedName>
        <fullName evidence="1">Uncharacterized protein</fullName>
    </submittedName>
</protein>
<name>T0F3W7_9LEPT</name>
<evidence type="ECO:0000313" key="2">
    <source>
        <dbReference type="Proteomes" id="UP000015454"/>
    </source>
</evidence>
<comment type="caution">
    <text evidence="1">The sequence shown here is derived from an EMBL/GenBank/DDBJ whole genome shotgun (WGS) entry which is preliminary data.</text>
</comment>
<dbReference type="AlphaFoldDB" id="T0F3W7"/>
<accession>T0F3W7</accession>
<evidence type="ECO:0000313" key="1">
    <source>
        <dbReference type="EMBL" id="EQA45815.1"/>
    </source>
</evidence>
<dbReference type="EMBL" id="AHMO02000008">
    <property type="protein sequence ID" value="EQA45815.1"/>
    <property type="molecule type" value="Genomic_DNA"/>
</dbReference>
<reference evidence="1" key="1">
    <citation type="submission" date="2013-05" db="EMBL/GenBank/DDBJ databases">
        <authorList>
            <person name="Harkins D.M."/>
            <person name="Durkin A.S."/>
            <person name="Brinkac L.M."/>
            <person name="Haft D.H."/>
            <person name="Selengut J.D."/>
            <person name="Sanka R."/>
            <person name="DePew J."/>
            <person name="Purushe J."/>
            <person name="Hartskeerl R.A."/>
            <person name="Ahmed A."/>
            <person name="van der Linden H."/>
            <person name="Goris M.G.A."/>
            <person name="Vinetz J.M."/>
            <person name="Sutton G.G."/>
            <person name="Nierman W.C."/>
            <person name="Fouts D.E."/>
        </authorList>
    </citation>
    <scope>NUCLEOTIDE SEQUENCE [LARGE SCALE GENOMIC DNA]</scope>
    <source>
        <strain evidence="1">5399</strain>
    </source>
</reference>
<proteinExistence type="predicted"/>
<sequence>MGKKTISIFPRRKIYEFAINRICEGSISAGLYYNHLIN</sequence>
<gene>
    <name evidence="1" type="ORF">LEP1GSC050_2432</name>
</gene>